<dbReference type="STRING" id="7238.B4HHF0"/>
<dbReference type="Gene3D" id="1.10.565.10">
    <property type="entry name" value="Retinoid X Receptor"/>
    <property type="match status" value="2"/>
</dbReference>
<evidence type="ECO:0000256" key="1">
    <source>
        <dbReference type="ARBA" id="ARBA00004123"/>
    </source>
</evidence>
<proteinExistence type="predicted"/>
<evidence type="ECO:0000256" key="8">
    <source>
        <dbReference type="ARBA" id="ARBA00023170"/>
    </source>
</evidence>
<dbReference type="Proteomes" id="UP000001292">
    <property type="component" value="Unassembled WGS sequence"/>
</dbReference>
<sequence length="1085" mass="110870">MCASPSTAPGFFNPRPQSGAELSAFDIGLSRSMGLGVPPHSAWHEPPASLGGHLHAASAGPGTTTGSVATGGGGTTPSSVASQQSAVIKQDLSCPSLNQAGSGHHPGIKEDLSSSLPSANGGSAGGHHSGSGSGSGSGVNPGHGSDMLPLIKGHGQDMLTSIKGQPTGCGSTTPSSQANSSHSQSSNSGSQIDSKQNIECVVCGDKSSGKHYGQFTCEGCKSFFKRSVRRNLTYSCGGSRNCPIDQHHRNQCQYCRLKKVPQNGHETRSTCPRTPPVQRGRVPPTQPGLAGMHGQYQIANGDPMGIAGFNGHSYLSSYISLLLRAEPYPTSRYGQCMQPNNIMGIDNICELAARLLFSAVEWAKNIPFFPELQVTDQVALLRLVWSELFVLNASQCSMPLHVAPLLAAAGLHASPMAADRVVAFMDHIRIFQEQVEKLKALHVDSAEYSCLKAIVLFTTGKLLDILYKDVPALLTKVSELLGKGSTASNDDVLAVVRDHVDELNRQEQESHAQQQAPLHLAAFMNCVAGVEAAVQQAEQAQVPTSSASTSASAPLVPSAGSAFSSCQAKSAGSEMDLLASLYAQAQATPPSSGGGDVSGHNNSSGLGASLPTQSQSGSSSRNLTASPLSTSLATAPAPASAPAPAPVPTSSVPQLPVPAPVPVTSSTSSSSLGGGAYQTPSAAAAAAAMFHYQTPPRAAFGSAFDMFHHSTPFGVGVGHAHALAHSSGSGSASFGSPSYRYSPYSLADACGLSDVTHIESLQEKSQCALEEYCRTQYPNQPTRFGKLLLRLPSLRTVSSQVIEQLFFVRLVGKTPIETLIRDMLLSGNTVAAATLNINSGGGGIGIGGGGSGSGGSGGGSGVAGCGSHNVVAASHDQLANVAVMQQTYGSGSSSCHNGNNGSGGSICNQQINNYGNNNNVGNHMSAGSFFGGANSNIHSSGNSNTDYMTTPTTAYATPATAATSTVNTTTMLSNYCDAATMMMAAAAVNANQCLQQHHQRMLLAGSSNSSSNSNNSSSNSNGAAAMPSSSSAGSLSSASSTPTATATATAIATATAAATAAQQQQQQSPPNLIDISEVPLIVDVK</sequence>
<dbReference type="SMART" id="SM00430">
    <property type="entry name" value="HOLI"/>
    <property type="match status" value="1"/>
</dbReference>
<dbReference type="SMART" id="SM00399">
    <property type="entry name" value="ZnF_C4"/>
    <property type="match status" value="1"/>
</dbReference>
<feature type="compositionally biased region" description="Gly residues" evidence="10">
    <location>
        <begin position="122"/>
        <end position="141"/>
    </location>
</feature>
<organism evidence="14">
    <name type="scientific">Drosophila sechellia</name>
    <name type="common">Fruit fly</name>
    <dbReference type="NCBI Taxonomy" id="7238"/>
    <lineage>
        <taxon>Eukaryota</taxon>
        <taxon>Metazoa</taxon>
        <taxon>Ecdysozoa</taxon>
        <taxon>Arthropoda</taxon>
        <taxon>Hexapoda</taxon>
        <taxon>Insecta</taxon>
        <taxon>Pterygota</taxon>
        <taxon>Neoptera</taxon>
        <taxon>Endopterygota</taxon>
        <taxon>Diptera</taxon>
        <taxon>Brachycera</taxon>
        <taxon>Muscomorpha</taxon>
        <taxon>Ephydroidea</taxon>
        <taxon>Drosophilidae</taxon>
        <taxon>Drosophila</taxon>
        <taxon>Sophophora</taxon>
    </lineage>
</organism>
<evidence type="ECO:0000259" key="11">
    <source>
        <dbReference type="PROSITE" id="PS51030"/>
    </source>
</evidence>
<protein>
    <submittedName>
        <fullName evidence="13">GM24010</fullName>
    </submittedName>
</protein>
<feature type="compositionally biased region" description="Low complexity" evidence="10">
    <location>
        <begin position="613"/>
        <end position="638"/>
    </location>
</feature>
<keyword evidence="3" id="KW-0863">Zinc-finger</keyword>
<evidence type="ECO:0000256" key="5">
    <source>
        <dbReference type="ARBA" id="ARBA00023015"/>
    </source>
</evidence>
<feature type="domain" description="Nuclear receptor" evidence="11">
    <location>
        <begin position="197"/>
        <end position="272"/>
    </location>
</feature>
<dbReference type="CDD" id="cd06958">
    <property type="entry name" value="NR_DBD_COUP_TF"/>
    <property type="match status" value="1"/>
</dbReference>
<evidence type="ECO:0000256" key="6">
    <source>
        <dbReference type="ARBA" id="ARBA00023125"/>
    </source>
</evidence>
<dbReference type="HOGENOM" id="CLU_007368_8_0_1"/>
<keyword evidence="2" id="KW-0479">Metal-binding</keyword>
<dbReference type="InterPro" id="IPR001723">
    <property type="entry name" value="Nuclear_hrmn_rcpt"/>
</dbReference>
<feature type="compositionally biased region" description="Low complexity" evidence="10">
    <location>
        <begin position="171"/>
        <end position="191"/>
    </location>
</feature>
<keyword evidence="8" id="KW-0675">Receptor</keyword>
<keyword evidence="9" id="KW-0539">Nucleus</keyword>
<gene>
    <name evidence="13" type="primary">Dsec\GM24010</name>
    <name evidence="13" type="ORF">Dsec_GM24010</name>
</gene>
<evidence type="ECO:0000256" key="2">
    <source>
        <dbReference type="ARBA" id="ARBA00022723"/>
    </source>
</evidence>
<comment type="subcellular location">
    <subcellularLocation>
        <location evidence="1">Nucleus</location>
    </subcellularLocation>
</comment>
<dbReference type="PANTHER" id="PTHR24083">
    <property type="entry name" value="NUCLEAR HORMONE RECEPTOR"/>
    <property type="match status" value="1"/>
</dbReference>
<dbReference type="PRINTS" id="PR00398">
    <property type="entry name" value="STRDHORMONER"/>
</dbReference>
<dbReference type="SMR" id="B4HHF0"/>
<dbReference type="GO" id="GO:0003700">
    <property type="term" value="F:DNA-binding transcription factor activity"/>
    <property type="evidence" value="ECO:0007669"/>
    <property type="project" value="InterPro"/>
</dbReference>
<accession>B4HHF0</accession>
<evidence type="ECO:0000256" key="10">
    <source>
        <dbReference type="SAM" id="MobiDB-lite"/>
    </source>
</evidence>
<reference evidence="13 14" key="1">
    <citation type="journal article" date="2007" name="Nature">
        <title>Evolution of genes and genomes on the Drosophila phylogeny.</title>
        <authorList>
            <consortium name="Drosophila 12 Genomes Consortium"/>
            <person name="Clark A.G."/>
            <person name="Eisen M.B."/>
            <person name="Smith D.R."/>
            <person name="Bergman C.M."/>
            <person name="Oliver B."/>
            <person name="Markow T.A."/>
            <person name="Kaufman T.C."/>
            <person name="Kellis M."/>
            <person name="Gelbart W."/>
            <person name="Iyer V.N."/>
            <person name="Pollard D.A."/>
            <person name="Sackton T.B."/>
            <person name="Larracuente A.M."/>
            <person name="Singh N.D."/>
            <person name="Abad J.P."/>
            <person name="Abt D.N."/>
            <person name="Adryan B."/>
            <person name="Aguade M."/>
            <person name="Akashi H."/>
            <person name="Anderson W.W."/>
            <person name="Aquadro C.F."/>
            <person name="Ardell D.H."/>
            <person name="Arguello R."/>
            <person name="Artieri C.G."/>
            <person name="Barbash D.A."/>
            <person name="Barker D."/>
            <person name="Barsanti P."/>
            <person name="Batterham P."/>
            <person name="Batzoglou S."/>
            <person name="Begun D."/>
            <person name="Bhutkar A."/>
            <person name="Blanco E."/>
            <person name="Bosak S.A."/>
            <person name="Bradley R.K."/>
            <person name="Brand A.D."/>
            <person name="Brent M.R."/>
            <person name="Brooks A.N."/>
            <person name="Brown R.H."/>
            <person name="Butlin R.K."/>
            <person name="Caggese C."/>
            <person name="Calvi B.R."/>
            <person name="Bernardo de Carvalho A."/>
            <person name="Caspi A."/>
            <person name="Castrezana S."/>
            <person name="Celniker S.E."/>
            <person name="Chang J.L."/>
            <person name="Chapple C."/>
            <person name="Chatterji S."/>
            <person name="Chinwalla A."/>
            <person name="Civetta A."/>
            <person name="Clifton S.W."/>
            <person name="Comeron J.M."/>
            <person name="Costello J.C."/>
            <person name="Coyne J.A."/>
            <person name="Daub J."/>
            <person name="David R.G."/>
            <person name="Delcher A.L."/>
            <person name="Delehaunty K."/>
            <person name="Do C.B."/>
            <person name="Ebling H."/>
            <person name="Edwards K."/>
            <person name="Eickbush T."/>
            <person name="Evans J.D."/>
            <person name="Filipski A."/>
            <person name="Findeiss S."/>
            <person name="Freyhult E."/>
            <person name="Fulton L."/>
            <person name="Fulton R."/>
            <person name="Garcia A.C."/>
            <person name="Gardiner A."/>
            <person name="Garfield D.A."/>
            <person name="Garvin B.E."/>
            <person name="Gibson G."/>
            <person name="Gilbert D."/>
            <person name="Gnerre S."/>
            <person name="Godfrey J."/>
            <person name="Good R."/>
            <person name="Gotea V."/>
            <person name="Gravely B."/>
            <person name="Greenberg A.J."/>
            <person name="Griffiths-Jones S."/>
            <person name="Gross S."/>
            <person name="Guigo R."/>
            <person name="Gustafson E.A."/>
            <person name="Haerty W."/>
            <person name="Hahn M.W."/>
            <person name="Halligan D.L."/>
            <person name="Halpern A.L."/>
            <person name="Halter G.M."/>
            <person name="Han M.V."/>
            <person name="Heger A."/>
            <person name="Hillier L."/>
            <person name="Hinrichs A.S."/>
            <person name="Holmes I."/>
            <person name="Hoskins R.A."/>
            <person name="Hubisz M.J."/>
            <person name="Hultmark D."/>
            <person name="Huntley M.A."/>
            <person name="Jaffe D.B."/>
            <person name="Jagadeeshan S."/>
            <person name="Jeck W.R."/>
            <person name="Johnson J."/>
            <person name="Jones C.D."/>
            <person name="Jordan W.C."/>
            <person name="Karpen G.H."/>
            <person name="Kataoka E."/>
            <person name="Keightley P.D."/>
            <person name="Kheradpour P."/>
            <person name="Kirkness E.F."/>
            <person name="Koerich L.B."/>
            <person name="Kristiansen K."/>
            <person name="Kudrna D."/>
            <person name="Kulathinal R.J."/>
            <person name="Kumar S."/>
            <person name="Kwok R."/>
            <person name="Lander E."/>
            <person name="Langley C.H."/>
            <person name="Lapoint R."/>
            <person name="Lazzaro B.P."/>
            <person name="Lee S.J."/>
            <person name="Levesque L."/>
            <person name="Li R."/>
            <person name="Lin C.F."/>
            <person name="Lin M.F."/>
            <person name="Lindblad-Toh K."/>
            <person name="Llopart A."/>
            <person name="Long M."/>
            <person name="Low L."/>
            <person name="Lozovsky E."/>
            <person name="Lu J."/>
            <person name="Luo M."/>
            <person name="Machado C.A."/>
            <person name="Makalowski W."/>
            <person name="Marzo M."/>
            <person name="Matsuda M."/>
            <person name="Matzkin L."/>
            <person name="McAllister B."/>
            <person name="McBride C.S."/>
            <person name="McKernan B."/>
            <person name="McKernan K."/>
            <person name="Mendez-Lago M."/>
            <person name="Minx P."/>
            <person name="Mollenhauer M.U."/>
            <person name="Montooth K."/>
            <person name="Mount S.M."/>
            <person name="Mu X."/>
            <person name="Myers E."/>
            <person name="Negre B."/>
            <person name="Newfeld S."/>
            <person name="Nielsen R."/>
            <person name="Noor M.A."/>
            <person name="O'Grady P."/>
            <person name="Pachter L."/>
            <person name="Papaceit M."/>
            <person name="Parisi M.J."/>
            <person name="Parisi M."/>
            <person name="Parts L."/>
            <person name="Pedersen J.S."/>
            <person name="Pesole G."/>
            <person name="Phillippy A.M."/>
            <person name="Ponting C.P."/>
            <person name="Pop M."/>
            <person name="Porcelli D."/>
            <person name="Powell J.R."/>
            <person name="Prohaska S."/>
            <person name="Pruitt K."/>
            <person name="Puig M."/>
            <person name="Quesneville H."/>
            <person name="Ram K.R."/>
            <person name="Rand D."/>
            <person name="Rasmussen M.D."/>
            <person name="Reed L.K."/>
            <person name="Reenan R."/>
            <person name="Reily A."/>
            <person name="Remington K.A."/>
            <person name="Rieger T.T."/>
            <person name="Ritchie M.G."/>
            <person name="Robin C."/>
            <person name="Rogers Y.H."/>
            <person name="Rohde C."/>
            <person name="Rozas J."/>
            <person name="Rubenfield M.J."/>
            <person name="Ruiz A."/>
            <person name="Russo S."/>
            <person name="Salzberg S.L."/>
            <person name="Sanchez-Gracia A."/>
            <person name="Saranga D.J."/>
            <person name="Sato H."/>
            <person name="Schaeffer S.W."/>
            <person name="Schatz M.C."/>
            <person name="Schlenke T."/>
            <person name="Schwartz R."/>
            <person name="Segarra C."/>
            <person name="Singh R.S."/>
            <person name="Sirot L."/>
            <person name="Sirota M."/>
            <person name="Sisneros N.B."/>
            <person name="Smith C.D."/>
            <person name="Smith T.F."/>
            <person name="Spieth J."/>
            <person name="Stage D.E."/>
            <person name="Stark A."/>
            <person name="Stephan W."/>
            <person name="Strausberg R.L."/>
            <person name="Strempel S."/>
            <person name="Sturgill D."/>
            <person name="Sutton G."/>
            <person name="Sutton G.G."/>
            <person name="Tao W."/>
            <person name="Teichmann S."/>
            <person name="Tobari Y.N."/>
            <person name="Tomimura Y."/>
            <person name="Tsolas J.M."/>
            <person name="Valente V.L."/>
            <person name="Venter E."/>
            <person name="Venter J.C."/>
            <person name="Vicario S."/>
            <person name="Vieira F.G."/>
            <person name="Vilella A.J."/>
            <person name="Villasante A."/>
            <person name="Walenz B."/>
            <person name="Wang J."/>
            <person name="Wasserman M."/>
            <person name="Watts T."/>
            <person name="Wilson D."/>
            <person name="Wilson R.K."/>
            <person name="Wing R.A."/>
            <person name="Wolfner M.F."/>
            <person name="Wong A."/>
            <person name="Wong G.K."/>
            <person name="Wu C.I."/>
            <person name="Wu G."/>
            <person name="Yamamoto D."/>
            <person name="Yang H.P."/>
            <person name="Yang S.P."/>
            <person name="Yorke J.A."/>
            <person name="Yoshida K."/>
            <person name="Zdobnov E."/>
            <person name="Zhang P."/>
            <person name="Zhang Y."/>
            <person name="Zimin A.V."/>
            <person name="Baldwin J."/>
            <person name="Abdouelleil A."/>
            <person name="Abdulkadir J."/>
            <person name="Abebe A."/>
            <person name="Abera B."/>
            <person name="Abreu J."/>
            <person name="Acer S.C."/>
            <person name="Aftuck L."/>
            <person name="Alexander A."/>
            <person name="An P."/>
            <person name="Anderson E."/>
            <person name="Anderson S."/>
            <person name="Arachi H."/>
            <person name="Azer M."/>
            <person name="Bachantsang P."/>
            <person name="Barry A."/>
            <person name="Bayul T."/>
            <person name="Berlin A."/>
            <person name="Bessette D."/>
            <person name="Bloom T."/>
            <person name="Blye J."/>
            <person name="Boguslavskiy L."/>
            <person name="Bonnet C."/>
            <person name="Boukhgalter B."/>
            <person name="Bourzgui I."/>
            <person name="Brown A."/>
            <person name="Cahill P."/>
            <person name="Channer S."/>
            <person name="Cheshatsang Y."/>
            <person name="Chuda L."/>
            <person name="Citroen M."/>
            <person name="Collymore A."/>
            <person name="Cooke P."/>
            <person name="Costello M."/>
            <person name="D'Aco K."/>
            <person name="Daza R."/>
            <person name="De Haan G."/>
            <person name="DeGray S."/>
            <person name="DeMaso C."/>
            <person name="Dhargay N."/>
            <person name="Dooley K."/>
            <person name="Dooley E."/>
            <person name="Doricent M."/>
            <person name="Dorje P."/>
            <person name="Dorjee K."/>
            <person name="Dupes A."/>
            <person name="Elong R."/>
            <person name="Falk J."/>
            <person name="Farina A."/>
            <person name="Faro S."/>
            <person name="Ferguson D."/>
            <person name="Fisher S."/>
            <person name="Foley C.D."/>
            <person name="Franke A."/>
            <person name="Friedrich D."/>
            <person name="Gadbois L."/>
            <person name="Gearin G."/>
            <person name="Gearin C.R."/>
            <person name="Giannoukos G."/>
            <person name="Goode T."/>
            <person name="Graham J."/>
            <person name="Grandbois E."/>
            <person name="Grewal S."/>
            <person name="Gyaltsen K."/>
            <person name="Hafez N."/>
            <person name="Hagos B."/>
            <person name="Hall J."/>
            <person name="Henson C."/>
            <person name="Hollinger A."/>
            <person name="Honan T."/>
            <person name="Huard M.D."/>
            <person name="Hughes L."/>
            <person name="Hurhula B."/>
            <person name="Husby M.E."/>
            <person name="Kamat A."/>
            <person name="Kanga B."/>
            <person name="Kashin S."/>
            <person name="Khazanovich D."/>
            <person name="Kisner P."/>
            <person name="Lance K."/>
            <person name="Lara M."/>
            <person name="Lee W."/>
            <person name="Lennon N."/>
            <person name="Letendre F."/>
            <person name="LeVine R."/>
            <person name="Lipovsky A."/>
            <person name="Liu X."/>
            <person name="Liu J."/>
            <person name="Liu S."/>
            <person name="Lokyitsang T."/>
            <person name="Lokyitsang Y."/>
            <person name="Lubonja R."/>
            <person name="Lui A."/>
            <person name="MacDonald P."/>
            <person name="Magnisalis V."/>
            <person name="Maru K."/>
            <person name="Matthews C."/>
            <person name="McCusker W."/>
            <person name="McDonough S."/>
            <person name="Mehta T."/>
            <person name="Meldrim J."/>
            <person name="Meneus L."/>
            <person name="Mihai O."/>
            <person name="Mihalev A."/>
            <person name="Mihova T."/>
            <person name="Mittelman R."/>
            <person name="Mlenga V."/>
            <person name="Montmayeur A."/>
            <person name="Mulrain L."/>
            <person name="Navidi A."/>
            <person name="Naylor J."/>
            <person name="Negash T."/>
            <person name="Nguyen T."/>
            <person name="Nguyen N."/>
            <person name="Nicol R."/>
            <person name="Norbu C."/>
            <person name="Norbu N."/>
            <person name="Novod N."/>
            <person name="O'Neill B."/>
            <person name="Osman S."/>
            <person name="Markiewicz E."/>
            <person name="Oyono O.L."/>
            <person name="Patti C."/>
            <person name="Phunkhang P."/>
            <person name="Pierre F."/>
            <person name="Priest M."/>
            <person name="Raghuraman S."/>
            <person name="Rege F."/>
            <person name="Reyes R."/>
            <person name="Rise C."/>
            <person name="Rogov P."/>
            <person name="Ross K."/>
            <person name="Ryan E."/>
            <person name="Settipalli S."/>
            <person name="Shea T."/>
            <person name="Sherpa N."/>
            <person name="Shi L."/>
            <person name="Shih D."/>
            <person name="Sparrow T."/>
            <person name="Spaulding J."/>
            <person name="Stalker J."/>
            <person name="Stange-Thomann N."/>
            <person name="Stavropoulos S."/>
            <person name="Stone C."/>
            <person name="Strader C."/>
            <person name="Tesfaye S."/>
            <person name="Thomson T."/>
            <person name="Thoulutsang Y."/>
            <person name="Thoulutsang D."/>
            <person name="Topham K."/>
            <person name="Topping I."/>
            <person name="Tsamla T."/>
            <person name="Vassiliev H."/>
            <person name="Vo A."/>
            <person name="Wangchuk T."/>
            <person name="Wangdi T."/>
            <person name="Weiand M."/>
            <person name="Wilkinson J."/>
            <person name="Wilson A."/>
            <person name="Yadav S."/>
            <person name="Young G."/>
            <person name="Yu Q."/>
            <person name="Zembek L."/>
            <person name="Zhong D."/>
            <person name="Zimmer A."/>
            <person name="Zwirko Z."/>
            <person name="Jaffe D.B."/>
            <person name="Alvarez P."/>
            <person name="Brockman W."/>
            <person name="Butler J."/>
            <person name="Chin C."/>
            <person name="Gnerre S."/>
            <person name="Grabherr M."/>
            <person name="Kleber M."/>
            <person name="Mauceli E."/>
            <person name="MacCallum I."/>
        </authorList>
    </citation>
    <scope>NUCLEOTIDE SEQUENCE [LARGE SCALE GENOMIC DNA]</scope>
    <source>
        <strain evidence="14">Rob3c / Tucson 14021-0248.25</strain>
    </source>
</reference>
<dbReference type="PRINTS" id="PR00047">
    <property type="entry name" value="STROIDFINGER"/>
</dbReference>
<evidence type="ECO:0000256" key="7">
    <source>
        <dbReference type="ARBA" id="ARBA00023163"/>
    </source>
</evidence>
<dbReference type="InterPro" id="IPR050274">
    <property type="entry name" value="Nuclear_hormone_rcpt_NR2"/>
</dbReference>
<name>B4HHF0_DROSE</name>
<dbReference type="GO" id="GO:0008270">
    <property type="term" value="F:zinc ion binding"/>
    <property type="evidence" value="ECO:0007669"/>
    <property type="project" value="UniProtKB-KW"/>
</dbReference>
<dbReference type="EMBL" id="CH480815">
    <property type="protein sequence ID" value="EDW42489.1"/>
    <property type="molecule type" value="Genomic_DNA"/>
</dbReference>
<dbReference type="PRINTS" id="PR01282">
    <property type="entry name" value="COUPTNFACTOR"/>
</dbReference>
<keyword evidence="6" id="KW-0238">DNA-binding</keyword>
<feature type="region of interest" description="Disordered" evidence="10">
    <location>
        <begin position="1005"/>
        <end position="1046"/>
    </location>
</feature>
<dbReference type="InterPro" id="IPR013088">
    <property type="entry name" value="Znf_NHR/GATA"/>
</dbReference>
<dbReference type="SUPFAM" id="SSF57716">
    <property type="entry name" value="Glucocorticoid receptor-like (DNA-binding domain)"/>
    <property type="match status" value="1"/>
</dbReference>
<feature type="region of interest" description="Disordered" evidence="10">
    <location>
        <begin position="38"/>
        <end position="191"/>
    </location>
</feature>
<evidence type="ECO:0000256" key="4">
    <source>
        <dbReference type="ARBA" id="ARBA00022833"/>
    </source>
</evidence>
<dbReference type="AlphaFoldDB" id="B4HHF0"/>
<dbReference type="InterPro" id="IPR000536">
    <property type="entry name" value="Nucl_hrmn_rcpt_lig-bd"/>
</dbReference>
<keyword evidence="7" id="KW-0804">Transcription</keyword>
<dbReference type="PROSITE" id="PS51030">
    <property type="entry name" value="NUCLEAR_REC_DBD_2"/>
    <property type="match status" value="1"/>
</dbReference>
<dbReference type="GO" id="GO:0043565">
    <property type="term" value="F:sequence-specific DNA binding"/>
    <property type="evidence" value="ECO:0007669"/>
    <property type="project" value="InterPro"/>
</dbReference>
<keyword evidence="5" id="KW-0805">Transcription regulation</keyword>
<dbReference type="PROSITE" id="PS00031">
    <property type="entry name" value="NUCLEAR_REC_DBD_1"/>
    <property type="match status" value="1"/>
</dbReference>
<dbReference type="GO" id="GO:0005634">
    <property type="term" value="C:nucleus"/>
    <property type="evidence" value="ECO:0007669"/>
    <property type="project" value="UniProtKB-SubCell"/>
</dbReference>
<evidence type="ECO:0000259" key="12">
    <source>
        <dbReference type="PROSITE" id="PS51843"/>
    </source>
</evidence>
<feature type="domain" description="NR LBD" evidence="12">
    <location>
        <begin position="314"/>
        <end position="827"/>
    </location>
</feature>
<dbReference type="Pfam" id="PF00105">
    <property type="entry name" value="zf-C4"/>
    <property type="match status" value="1"/>
</dbReference>
<dbReference type="OMA" id="MADEIMM"/>
<dbReference type="PROSITE" id="PS51843">
    <property type="entry name" value="NR_LBD"/>
    <property type="match status" value="1"/>
</dbReference>
<feature type="region of interest" description="Disordered" evidence="10">
    <location>
        <begin position="658"/>
        <end position="677"/>
    </location>
</feature>
<feature type="compositionally biased region" description="Low complexity" evidence="10">
    <location>
        <begin position="56"/>
        <end position="68"/>
    </location>
</feature>
<dbReference type="InterPro" id="IPR035500">
    <property type="entry name" value="NHR-like_dom_sf"/>
</dbReference>
<evidence type="ECO:0000313" key="13">
    <source>
        <dbReference type="EMBL" id="EDW42489.1"/>
    </source>
</evidence>
<feature type="compositionally biased region" description="Low complexity" evidence="10">
    <location>
        <begin position="662"/>
        <end position="671"/>
    </location>
</feature>
<feature type="compositionally biased region" description="Polar residues" evidence="10">
    <location>
        <begin position="599"/>
        <end position="612"/>
    </location>
</feature>
<keyword evidence="14" id="KW-1185">Reference proteome</keyword>
<feature type="compositionally biased region" description="Polar residues" evidence="10">
    <location>
        <begin position="158"/>
        <end position="170"/>
    </location>
</feature>
<evidence type="ECO:0000256" key="3">
    <source>
        <dbReference type="ARBA" id="ARBA00022771"/>
    </source>
</evidence>
<feature type="region of interest" description="Disordered" evidence="10">
    <location>
        <begin position="586"/>
        <end position="653"/>
    </location>
</feature>
<dbReference type="Pfam" id="PF00104">
    <property type="entry name" value="Hormone_recep"/>
    <property type="match status" value="2"/>
</dbReference>
<dbReference type="InterPro" id="IPR001628">
    <property type="entry name" value="Znf_hrmn_rcpt"/>
</dbReference>
<evidence type="ECO:0000256" key="9">
    <source>
        <dbReference type="ARBA" id="ARBA00023242"/>
    </source>
</evidence>
<evidence type="ECO:0000313" key="14">
    <source>
        <dbReference type="Proteomes" id="UP000001292"/>
    </source>
</evidence>
<dbReference type="FunFam" id="1.10.565.10:FF:000071">
    <property type="entry name" value="Steroid receptor seven-up, isoform A"/>
    <property type="match status" value="1"/>
</dbReference>
<dbReference type="Gene3D" id="3.30.50.10">
    <property type="entry name" value="Erythroid Transcription Factor GATA-1, subunit A"/>
    <property type="match status" value="1"/>
</dbReference>
<dbReference type="SUPFAM" id="SSF48508">
    <property type="entry name" value="Nuclear receptor ligand-binding domain"/>
    <property type="match status" value="1"/>
</dbReference>
<keyword evidence="4" id="KW-0862">Zinc</keyword>
<feature type="compositionally biased region" description="Polar residues" evidence="10">
    <location>
        <begin position="83"/>
        <end position="101"/>
    </location>
</feature>